<dbReference type="RefSeq" id="YP_008080565.1">
    <property type="nucleotide sequence ID" value="NC_021373.1"/>
</dbReference>
<dbReference type="EMBL" id="JN190941">
    <property type="protein sequence ID" value="AEO19681.1"/>
    <property type="molecule type" value="Genomic_DNA"/>
</dbReference>
<protein>
    <submittedName>
        <fullName evidence="4">Intronic ORF</fullName>
    </submittedName>
</protein>
<dbReference type="GO" id="GO:0004519">
    <property type="term" value="F:endonuclease activity"/>
    <property type="evidence" value="ECO:0007669"/>
    <property type="project" value="InterPro"/>
</dbReference>
<evidence type="ECO:0000256" key="1">
    <source>
        <dbReference type="ARBA" id="ARBA00002670"/>
    </source>
</evidence>
<reference evidence="4" key="2">
    <citation type="journal article" date="2012" name="J. Gen. Appl. Microbiol.">
        <title>The mitochondrial genome of the white-rot fungus Flammulina velutipes.</title>
        <authorList>
            <person name="Yoon H."/>
            <person name="You Y.H."/>
            <person name="Woo J.R."/>
            <person name="Park Y.J."/>
            <person name="Kong W.S."/>
            <person name="Lee B.M."/>
            <person name="Kim J.G."/>
        </authorList>
    </citation>
    <scope>NUCLEOTIDE SEQUENCE</scope>
    <source>
        <strain evidence="4">4019-20</strain>
    </source>
</reference>
<organism evidence="4">
    <name type="scientific">Flammulina velutipes</name>
    <name type="common">Agaricus velutipes</name>
    <dbReference type="NCBI Taxonomy" id="38945"/>
    <lineage>
        <taxon>Eukaryota</taxon>
        <taxon>Fungi</taxon>
        <taxon>Dikarya</taxon>
        <taxon>Basidiomycota</taxon>
        <taxon>Agaricomycotina</taxon>
        <taxon>Agaricomycetes</taxon>
        <taxon>Agaricomycetidae</taxon>
        <taxon>Agaricales</taxon>
        <taxon>Marasmiineae</taxon>
        <taxon>Physalacriaceae</taxon>
        <taxon>Flammulina</taxon>
    </lineage>
</organism>
<evidence type="ECO:0000259" key="2">
    <source>
        <dbReference type="Pfam" id="PF00961"/>
    </source>
</evidence>
<dbReference type="EMBL" id="JN190939">
    <property type="protein sequence ID" value="AEO19618.1"/>
    <property type="molecule type" value="Genomic_DNA"/>
</dbReference>
<dbReference type="EMBL" id="JN190940">
    <property type="protein sequence ID" value="AEO19650.1"/>
    <property type="molecule type" value="Genomic_DNA"/>
</dbReference>
<dbReference type="InterPro" id="IPR004860">
    <property type="entry name" value="LAGLIDADG_dom"/>
</dbReference>
<name>M9MU64_FLAVE</name>
<dbReference type="InterPro" id="IPR027434">
    <property type="entry name" value="Homing_endonucl"/>
</dbReference>
<proteinExistence type="predicted"/>
<dbReference type="Pfam" id="PF00961">
    <property type="entry name" value="LAGLIDADG_1"/>
    <property type="match status" value="1"/>
</dbReference>
<gene>
    <name evidence="4" type="primary">oi6cox1</name>
</gene>
<dbReference type="PANTHER" id="PTHR37520">
    <property type="entry name" value="INTRON-ENCODED DNA ENDONUCLEASE AI2A-RELATED"/>
    <property type="match status" value="1"/>
</dbReference>
<accession>M9MU64</accession>
<evidence type="ECO:0000313" key="4">
    <source>
        <dbReference type="EMBL" id="AEO19650.1"/>
    </source>
</evidence>
<evidence type="ECO:0000313" key="3">
    <source>
        <dbReference type="EMBL" id="AEO19618.1"/>
    </source>
</evidence>
<dbReference type="GeneID" id="15821977"/>
<comment type="function">
    <text evidence="1">Mitochondrial DNA endonuclease involved in intron homing.</text>
</comment>
<dbReference type="SUPFAM" id="SSF55608">
    <property type="entry name" value="Homing endonucleases"/>
    <property type="match status" value="1"/>
</dbReference>
<feature type="domain" description="Homing endonuclease LAGLIDADG" evidence="2">
    <location>
        <begin position="193"/>
        <end position="285"/>
    </location>
</feature>
<evidence type="ECO:0000313" key="5">
    <source>
        <dbReference type="EMBL" id="AEO19681.1"/>
    </source>
</evidence>
<dbReference type="PANTHER" id="PTHR37520:SF1">
    <property type="entry name" value="INTRON-ENCODED DNA ENDONUCLEASE AI2A-RELATED"/>
    <property type="match status" value="1"/>
</dbReference>
<feature type="non-terminal residue" evidence="4">
    <location>
        <position position="1"/>
    </location>
</feature>
<keyword evidence="4" id="KW-0496">Mitochondrion</keyword>
<reference evidence="3" key="1">
    <citation type="submission" date="2011-06" db="EMBL/GenBank/DDBJ databases">
        <title>Mitochondrial DNA sequences extracted from three strains of Flammulina velutipes.</title>
        <authorList>
            <person name="Yoon H."/>
            <person name="Kong W.-S."/>
            <person name="Kim J.-G."/>
        </authorList>
    </citation>
    <scope>NUCLEOTIDE SEQUENCE</scope>
    <source>
        <strain evidence="3">4019-18</strain>
        <strain evidence="5">4019-18x20</strain>
    </source>
</reference>
<dbReference type="Gene3D" id="3.10.28.10">
    <property type="entry name" value="Homing endonucleases"/>
    <property type="match status" value="1"/>
</dbReference>
<geneLocation type="mitochondrion" evidence="4"/>
<sequence>QMGLNKFYFYINKLNLIYLNKNYSAIDYMLETILLYNYWLFSNNLLYLGNSKTNSYNIHLLGCMNIQSAENCKGFSETKRHLSDFSFNKLLKKLNLITNKGTKISLEDSKLSINSTFYNYPHFSSKIEKDKRFKLNTKFNTNLFTLQRYTLLKRYTDIKNINYKTNHFSTVVPNIFKESNNKLKLDTNFYSWLAGIIDGDGNFDIRKNSNNELKLKAIRIKLHNRDIRILTRIFNYLHIGKITTDKHKPYSMFIISKTEDMFNLVTQLNGLIRIKVPSFKKVCEIYNISYIEPNYKLLENDSYFAGLIDTDGSIVFNFNSSPYGIELNVI</sequence>
<dbReference type="AlphaFoldDB" id="M9MU64"/>